<evidence type="ECO:0000313" key="1">
    <source>
        <dbReference type="EMBL" id="CAG8681966.1"/>
    </source>
</evidence>
<reference evidence="1" key="1">
    <citation type="submission" date="2021-06" db="EMBL/GenBank/DDBJ databases">
        <authorList>
            <person name="Kallberg Y."/>
            <person name="Tangrot J."/>
            <person name="Rosling A."/>
        </authorList>
    </citation>
    <scope>NUCLEOTIDE SEQUENCE</scope>
    <source>
        <strain evidence="1">87-6 pot B 2015</strain>
    </source>
</reference>
<gene>
    <name evidence="1" type="ORF">FMOSSE_LOCUS12935</name>
</gene>
<sequence length="135" mass="15500">MAPNQCPENYRYNVFQYTLSLCCWVSKNSSFFSNSKKLNFRSFKCRGEKAGLACSERKNRYRTLANIGPTQRKRIGKKGDAYVRTIVCLSLPRTLKDIFVHLAGKIGIEEQKMRKLNIIGIVHAVLNSTDDEDFE</sequence>
<proteinExistence type="predicted"/>
<evidence type="ECO:0000313" key="2">
    <source>
        <dbReference type="Proteomes" id="UP000789375"/>
    </source>
</evidence>
<protein>
    <submittedName>
        <fullName evidence="1">386_t:CDS:1</fullName>
    </submittedName>
</protein>
<dbReference type="Proteomes" id="UP000789375">
    <property type="component" value="Unassembled WGS sequence"/>
</dbReference>
<comment type="caution">
    <text evidence="1">The sequence shown here is derived from an EMBL/GenBank/DDBJ whole genome shotgun (WGS) entry which is preliminary data.</text>
</comment>
<dbReference type="EMBL" id="CAJVPP010006817">
    <property type="protein sequence ID" value="CAG8681966.1"/>
    <property type="molecule type" value="Genomic_DNA"/>
</dbReference>
<accession>A0A9N9HJZ0</accession>
<dbReference type="AlphaFoldDB" id="A0A9N9HJZ0"/>
<keyword evidence="2" id="KW-1185">Reference proteome</keyword>
<name>A0A9N9HJZ0_FUNMO</name>
<organism evidence="1 2">
    <name type="scientific">Funneliformis mosseae</name>
    <name type="common">Endomycorrhizal fungus</name>
    <name type="synonym">Glomus mosseae</name>
    <dbReference type="NCBI Taxonomy" id="27381"/>
    <lineage>
        <taxon>Eukaryota</taxon>
        <taxon>Fungi</taxon>
        <taxon>Fungi incertae sedis</taxon>
        <taxon>Mucoromycota</taxon>
        <taxon>Glomeromycotina</taxon>
        <taxon>Glomeromycetes</taxon>
        <taxon>Glomerales</taxon>
        <taxon>Glomeraceae</taxon>
        <taxon>Funneliformis</taxon>
    </lineage>
</organism>